<keyword evidence="2" id="KW-0812">Transmembrane</keyword>
<evidence type="ECO:0000256" key="1">
    <source>
        <dbReference type="SAM" id="MobiDB-lite"/>
    </source>
</evidence>
<feature type="transmembrane region" description="Helical" evidence="2">
    <location>
        <begin position="192"/>
        <end position="211"/>
    </location>
</feature>
<evidence type="ECO:0000256" key="2">
    <source>
        <dbReference type="SAM" id="Phobius"/>
    </source>
</evidence>
<feature type="transmembrane region" description="Helical" evidence="2">
    <location>
        <begin position="231"/>
        <end position="251"/>
    </location>
</feature>
<keyword evidence="2" id="KW-0472">Membrane</keyword>
<gene>
    <name evidence="3" type="ORF">NOCA1130319</name>
</gene>
<dbReference type="AlphaFoldDB" id="A0A2P2C7J9"/>
<proteinExistence type="predicted"/>
<feature type="region of interest" description="Disordered" evidence="1">
    <location>
        <begin position="44"/>
        <end position="75"/>
    </location>
</feature>
<organism evidence="3">
    <name type="scientific">metagenome</name>
    <dbReference type="NCBI Taxonomy" id="256318"/>
    <lineage>
        <taxon>unclassified sequences</taxon>
        <taxon>metagenomes</taxon>
    </lineage>
</organism>
<sequence>MTTRTFLVHGLLAGLLAGLAAFVVAYTVGEPQIDKAIALEEVSDPEAGSAPASDGHDHTHADPSQDAAGHSHGDDAVVSRTTQSTLGLATGTLALGVVLGGFTGLLAAAGLGRLGGLRPAASTALVALLAAVSFSMVPFLKYPATPPAVGSGETIDSRTAVYFGFLAVSVLGVLAAVAVARRAARRWTGVPGVLAGAATYVVVVAVAALAFPKIDELGSFPPGLLWDFRIASLLTLVAMWVVIGAALTALVDRTWRQHSALQARKELAASL</sequence>
<dbReference type="Pfam" id="PF09490">
    <property type="entry name" value="CbtA"/>
    <property type="match status" value="1"/>
</dbReference>
<keyword evidence="2" id="KW-1133">Transmembrane helix</keyword>
<feature type="compositionally biased region" description="Basic and acidic residues" evidence="1">
    <location>
        <begin position="54"/>
        <end position="75"/>
    </location>
</feature>
<name>A0A2P2C7J9_9ZZZZ</name>
<dbReference type="InterPro" id="IPR012666">
    <property type="entry name" value="CbtA_put"/>
</dbReference>
<evidence type="ECO:0000313" key="3">
    <source>
        <dbReference type="EMBL" id="CUR57970.1"/>
    </source>
</evidence>
<dbReference type="EMBL" id="CZKB01000005">
    <property type="protein sequence ID" value="CUR57970.1"/>
    <property type="molecule type" value="Genomic_DNA"/>
</dbReference>
<feature type="transmembrane region" description="Helical" evidence="2">
    <location>
        <begin position="120"/>
        <end position="140"/>
    </location>
</feature>
<protein>
    <submittedName>
        <fullName evidence="3">Uncharacterized protein</fullName>
    </submittedName>
</protein>
<feature type="transmembrane region" description="Helical" evidence="2">
    <location>
        <begin position="160"/>
        <end position="180"/>
    </location>
</feature>
<accession>A0A2P2C7J9</accession>
<feature type="transmembrane region" description="Helical" evidence="2">
    <location>
        <begin position="86"/>
        <end position="108"/>
    </location>
</feature>
<reference evidence="3" key="1">
    <citation type="submission" date="2015-08" db="EMBL/GenBank/DDBJ databases">
        <authorList>
            <person name="Babu N.S."/>
            <person name="Beckwith C.J."/>
            <person name="Beseler K.G."/>
            <person name="Brison A."/>
            <person name="Carone J.V."/>
            <person name="Caskin T.P."/>
            <person name="Diamond M."/>
            <person name="Durham M.E."/>
            <person name="Foxe J.M."/>
            <person name="Go M."/>
            <person name="Henderson B.A."/>
            <person name="Jones I.B."/>
            <person name="McGettigan J.A."/>
            <person name="Micheletti S.J."/>
            <person name="Nasrallah M.E."/>
            <person name="Ortiz D."/>
            <person name="Piller C.R."/>
            <person name="Privatt S.R."/>
            <person name="Schneider S.L."/>
            <person name="Sharp S."/>
            <person name="Smith T.C."/>
            <person name="Stanton J.D."/>
            <person name="Ullery H.E."/>
            <person name="Wilson R.J."/>
            <person name="Serrano M.G."/>
            <person name="Buck G."/>
            <person name="Lee V."/>
            <person name="Wang Y."/>
            <person name="Carvalho R."/>
            <person name="Voegtly L."/>
            <person name="Shi R."/>
            <person name="Duckworth R."/>
            <person name="Johnson A."/>
            <person name="Loviza R."/>
            <person name="Walstead R."/>
            <person name="Shah Z."/>
            <person name="Kiflezghi M."/>
            <person name="Wade K."/>
            <person name="Ball S.L."/>
            <person name="Bradley K.W."/>
            <person name="Asai D.J."/>
            <person name="Bowman C.A."/>
            <person name="Russell D.A."/>
            <person name="Pope W.H."/>
            <person name="Jacobs-Sera D."/>
            <person name="Hendrix R.W."/>
            <person name="Hatfull G.F."/>
        </authorList>
    </citation>
    <scope>NUCLEOTIDE SEQUENCE</scope>
</reference>